<protein>
    <recommendedName>
        <fullName evidence="1">ceramidase</fullName>
        <ecNumber evidence="1">3.5.1.23</ecNumber>
    </recommendedName>
</protein>
<evidence type="ECO:0000256" key="1">
    <source>
        <dbReference type="ARBA" id="ARBA00011891"/>
    </source>
</evidence>
<proteinExistence type="predicted"/>
<comment type="caution">
    <text evidence="5">The sequence shown here is derived from an EMBL/GenBank/DDBJ whole genome shotgun (WGS) entry which is preliminary data.</text>
</comment>
<evidence type="ECO:0000313" key="5">
    <source>
        <dbReference type="EMBL" id="GHP01874.1"/>
    </source>
</evidence>
<evidence type="ECO:0000256" key="3">
    <source>
        <dbReference type="SAM" id="SignalP"/>
    </source>
</evidence>
<dbReference type="EC" id="3.5.1.23" evidence="1"/>
<dbReference type="PANTHER" id="PTHR28583">
    <property type="entry name" value="ACID AMIDASE"/>
    <property type="match status" value="1"/>
</dbReference>
<dbReference type="AlphaFoldDB" id="A0A830H4A9"/>
<feature type="domain" description="Acid ceramidase N-terminal" evidence="4">
    <location>
        <begin position="91"/>
        <end position="118"/>
    </location>
</feature>
<dbReference type="InterPro" id="IPR029130">
    <property type="entry name" value="Acid_ceramidase_N"/>
</dbReference>
<dbReference type="Pfam" id="PF15508">
    <property type="entry name" value="NAAA-beta"/>
    <property type="match status" value="1"/>
</dbReference>
<dbReference type="PANTHER" id="PTHR28583:SF1">
    <property type="entry name" value="ACID CERAMIDASE"/>
    <property type="match status" value="1"/>
</dbReference>
<dbReference type="GO" id="GO:0017040">
    <property type="term" value="F:N-acylsphingosine amidohydrolase activity"/>
    <property type="evidence" value="ECO:0007669"/>
    <property type="project" value="UniProtKB-EC"/>
</dbReference>
<dbReference type="OrthoDB" id="5273684at2759"/>
<evidence type="ECO:0000256" key="2">
    <source>
        <dbReference type="SAM" id="MobiDB-lite"/>
    </source>
</evidence>
<gene>
    <name evidence="5" type="ORF">PPROV_000063100</name>
</gene>
<evidence type="ECO:0000313" key="6">
    <source>
        <dbReference type="Proteomes" id="UP000660262"/>
    </source>
</evidence>
<feature type="region of interest" description="Disordered" evidence="2">
    <location>
        <begin position="62"/>
        <end position="88"/>
    </location>
</feature>
<reference evidence="5" key="1">
    <citation type="submission" date="2020-10" db="EMBL/GenBank/DDBJ databases">
        <title>Unveiling of a novel bifunctional photoreceptor, Dualchrome1, isolated from a cosmopolitan green alga.</title>
        <authorList>
            <person name="Suzuki S."/>
            <person name="Kawachi M."/>
        </authorList>
    </citation>
    <scope>NUCLEOTIDE SEQUENCE</scope>
    <source>
        <strain evidence="5">NIES 2893</strain>
    </source>
</reference>
<keyword evidence="6" id="KW-1185">Reference proteome</keyword>
<name>A0A830H4A9_9CHLO</name>
<dbReference type="EMBL" id="BNJQ01000002">
    <property type="protein sequence ID" value="GHP01874.1"/>
    <property type="molecule type" value="Genomic_DNA"/>
</dbReference>
<dbReference type="Gene3D" id="3.60.60.10">
    <property type="entry name" value="Penicillin V Acylase, Chain A"/>
    <property type="match status" value="1"/>
</dbReference>
<evidence type="ECO:0000259" key="4">
    <source>
        <dbReference type="Pfam" id="PF15508"/>
    </source>
</evidence>
<feature type="signal peptide" evidence="3">
    <location>
        <begin position="1"/>
        <end position="32"/>
    </location>
</feature>
<accession>A0A830H4A9</accession>
<feature type="chain" id="PRO_5032608627" description="ceramidase" evidence="3">
    <location>
        <begin position="33"/>
        <end position="464"/>
    </location>
</feature>
<organism evidence="5 6">
    <name type="scientific">Pycnococcus provasolii</name>
    <dbReference type="NCBI Taxonomy" id="41880"/>
    <lineage>
        <taxon>Eukaryota</taxon>
        <taxon>Viridiplantae</taxon>
        <taxon>Chlorophyta</taxon>
        <taxon>Pseudoscourfieldiophyceae</taxon>
        <taxon>Pseudoscourfieldiales</taxon>
        <taxon>Pycnococcaceae</taxon>
        <taxon>Pycnococcus</taxon>
    </lineage>
</organism>
<keyword evidence="3" id="KW-0732">Signal</keyword>
<sequence length="464" mass="51505">MALVRAAGHVPFSFSFSFSVFFLLFCVCGHNAFFSSSCVSAARAPSVLPSALIRATHIGNDGDDVMSSSSSSKEVGKKAPPPSAHGHRLLPQYEIDLDLPPSQRYEPLFQDTATNLNATVWQFYRQYFEHDAVLLDVLYEISKKRGPENEEQQQEVDGLVERSRLPREFVQAVQMIYELQTLMVPVINGTKHHKQVDVIPEEYAALKRIPWRGPGCTGIVAMCADGNVYHARNLDFSPLDIMKNLVYVAVFTRGGKEVFRSQMAAGYTSVITAYKAGADGFTVERNTRFTDHLGGNEQTIQHLISGRPLNGWSLRKIAETHNSFDDVVKTISDTPYCSPEYNILSGVGKGKVLSKDPDRVAHVQTLGHPGVGENKRGDYVIMTNFDFYWGDIREYFDPTAGGVGKKTRREAAEANLARWPVGKLTPDALFETINAPYVLAKDTVFQMLTSVSANSWNASQPILQ</sequence>
<dbReference type="Proteomes" id="UP000660262">
    <property type="component" value="Unassembled WGS sequence"/>
</dbReference>